<comment type="caution">
    <text evidence="1">The sequence shown here is derived from an EMBL/GenBank/DDBJ whole genome shotgun (WGS) entry which is preliminary data.</text>
</comment>
<proteinExistence type="predicted"/>
<reference evidence="1 2" key="1">
    <citation type="journal article" date="2008" name="Int. J. Syst. Evol. Microbiol.">
        <title>Luteimonas marina sp. nov., isolated from seawater.</title>
        <authorList>
            <person name="Baik K.S."/>
            <person name="Park S.C."/>
            <person name="Kim M.S."/>
            <person name="Kim E.M."/>
            <person name="Park C."/>
            <person name="Chun J."/>
            <person name="Seong C.N."/>
        </authorList>
    </citation>
    <scope>NUCLEOTIDE SEQUENCE [LARGE SCALE GENOMIC DNA]</scope>
    <source>
        <strain evidence="1 2">FR1330</strain>
    </source>
</reference>
<evidence type="ECO:0000313" key="2">
    <source>
        <dbReference type="Proteomes" id="UP000319980"/>
    </source>
</evidence>
<sequence length="61" mass="6690">MNTVFQTAPRPSLPLQARTALPLPASERRARGFGIGYGNSSGYASDRRYTPESGNARFRFA</sequence>
<organism evidence="1 2">
    <name type="scientific">Luteimonas marina</name>
    <dbReference type="NCBI Taxonomy" id="488485"/>
    <lineage>
        <taxon>Bacteria</taxon>
        <taxon>Pseudomonadati</taxon>
        <taxon>Pseudomonadota</taxon>
        <taxon>Gammaproteobacteria</taxon>
        <taxon>Lysobacterales</taxon>
        <taxon>Lysobacteraceae</taxon>
        <taxon>Luteimonas</taxon>
    </lineage>
</organism>
<accession>A0A5C5U089</accession>
<dbReference type="OrthoDB" id="6026353at2"/>
<evidence type="ECO:0000313" key="1">
    <source>
        <dbReference type="EMBL" id="TWT19326.1"/>
    </source>
</evidence>
<dbReference type="Proteomes" id="UP000319980">
    <property type="component" value="Unassembled WGS sequence"/>
</dbReference>
<dbReference type="AlphaFoldDB" id="A0A5C5U089"/>
<name>A0A5C5U089_9GAMM</name>
<gene>
    <name evidence="1" type="ORF">FQY83_13300</name>
</gene>
<dbReference type="RefSeq" id="WP_146388442.1">
    <property type="nucleotide sequence ID" value="NZ_VOHK01000005.1"/>
</dbReference>
<keyword evidence="2" id="KW-1185">Reference proteome</keyword>
<protein>
    <submittedName>
        <fullName evidence="1">Uncharacterized protein</fullName>
    </submittedName>
</protein>
<dbReference type="EMBL" id="VOHK01000005">
    <property type="protein sequence ID" value="TWT19326.1"/>
    <property type="molecule type" value="Genomic_DNA"/>
</dbReference>